<feature type="transmembrane region" description="Helical" evidence="8">
    <location>
        <begin position="266"/>
        <end position="293"/>
    </location>
</feature>
<keyword evidence="4 9" id="KW-0732">Signal</keyword>
<comment type="similarity">
    <text evidence="2">Belongs to the LU7TM family.</text>
</comment>
<dbReference type="PANTHER" id="PTHR21229">
    <property type="entry name" value="LUNG SEVEN TRANSMEMBRANE RECEPTOR"/>
    <property type="match status" value="1"/>
</dbReference>
<dbReference type="PANTHER" id="PTHR21229:SF1">
    <property type="entry name" value="GH17801P"/>
    <property type="match status" value="1"/>
</dbReference>
<feature type="domain" description="PTM1-like N-terminal" evidence="11">
    <location>
        <begin position="32"/>
        <end position="178"/>
    </location>
</feature>
<dbReference type="InterPro" id="IPR053938">
    <property type="entry name" value="PTM1-like_N"/>
</dbReference>
<sequence>MKAPPLLTAICASLLLAVALANHVALDEGTHRLVCEGMYSKKDWGGPYAPHIEITLNRLGDKVYSGDADAENLADVAVSYALFELKDIDYLGKMYEKSGRKKYICDDVAISAGLCEKADFNMFLYSGDLLNTTVRISQFDHLGPANLSYPVLKTGYYCISTFVARTDAVYRGTVDFQNAFGQLSASEIPKLIAYGILTVAYAATLGFFAFQLLNKRDLNQILPLQRYLAGMLVLLTLETLVVWSYYDLVNRTVGNSWFVNAYAVFLSVLSSVKITLCLFLLMLVSLGYGIVVLKLPKKVMLRCKVFAAVHFTATMVYLLGNYLTGSGSAYASSQDVDETDHVSSWLGVFIYVPVAVTLCLYYVFILSSMRKTSAKLHKQRQVIKLKLLENLFNLVILSWTLSFSALFFPVIFFFSYSDQSGFESKWKYWFFFSDFWPSISFFVIFLGVSWLWRPTETSYMLAVSQQLSTNGDEPDDGTEPDNFQNQHEFELDDISLMSHSDDENAGRRNRDSFDLETPPAPSAPPNYKEVLSETADHEHASNTLFELDDEDGTATKGE</sequence>
<dbReference type="GO" id="GO:0005794">
    <property type="term" value="C:Golgi apparatus"/>
    <property type="evidence" value="ECO:0007669"/>
    <property type="project" value="TreeGrafter"/>
</dbReference>
<gene>
    <name evidence="12" type="ORF">METBISCDRAFT_29125</name>
</gene>
<organism evidence="12 13">
    <name type="scientific">Metschnikowia bicuspidata</name>
    <dbReference type="NCBI Taxonomy" id="27322"/>
    <lineage>
        <taxon>Eukaryota</taxon>
        <taxon>Fungi</taxon>
        <taxon>Dikarya</taxon>
        <taxon>Ascomycota</taxon>
        <taxon>Saccharomycotina</taxon>
        <taxon>Pichiomycetes</taxon>
        <taxon>Metschnikowiaceae</taxon>
        <taxon>Metschnikowia</taxon>
    </lineage>
</organism>
<accession>A0A4P9Z6Y8</accession>
<feature type="transmembrane region" description="Helical" evidence="8">
    <location>
        <begin position="344"/>
        <end position="366"/>
    </location>
</feature>
<keyword evidence="5 8" id="KW-1133">Transmembrane helix</keyword>
<evidence type="ECO:0000256" key="8">
    <source>
        <dbReference type="SAM" id="Phobius"/>
    </source>
</evidence>
<comment type="subcellular location">
    <subcellularLocation>
        <location evidence="1">Membrane</location>
        <topology evidence="1">Multi-pass membrane protein</topology>
    </subcellularLocation>
</comment>
<feature type="chain" id="PRO_5020218496" evidence="9">
    <location>
        <begin position="22"/>
        <end position="558"/>
    </location>
</feature>
<keyword evidence="13" id="KW-1185">Reference proteome</keyword>
<feature type="transmembrane region" description="Helical" evidence="8">
    <location>
        <begin position="428"/>
        <end position="452"/>
    </location>
</feature>
<dbReference type="Pfam" id="PF21902">
    <property type="entry name" value="PTM1-like_N"/>
    <property type="match status" value="1"/>
</dbReference>
<feature type="transmembrane region" description="Helical" evidence="8">
    <location>
        <begin position="191"/>
        <end position="214"/>
    </location>
</feature>
<dbReference type="GO" id="GO:0042147">
    <property type="term" value="P:retrograde transport, endosome to Golgi"/>
    <property type="evidence" value="ECO:0007669"/>
    <property type="project" value="TreeGrafter"/>
</dbReference>
<name>A0A4P9Z6Y8_9ASCO</name>
<dbReference type="GO" id="GO:0005829">
    <property type="term" value="C:cytosol"/>
    <property type="evidence" value="ECO:0007669"/>
    <property type="project" value="GOC"/>
</dbReference>
<feature type="domain" description="GOST seven transmembrane" evidence="10">
    <location>
        <begin position="189"/>
        <end position="458"/>
    </location>
</feature>
<dbReference type="OrthoDB" id="19932at2759"/>
<evidence type="ECO:0000256" key="4">
    <source>
        <dbReference type="ARBA" id="ARBA00022729"/>
    </source>
</evidence>
<keyword evidence="6 8" id="KW-0472">Membrane</keyword>
<reference evidence="13" key="1">
    <citation type="journal article" date="2018" name="Nat. Microbiol.">
        <title>Leveraging single-cell genomics to expand the fungal tree of life.</title>
        <authorList>
            <person name="Ahrendt S.R."/>
            <person name="Quandt C.A."/>
            <person name="Ciobanu D."/>
            <person name="Clum A."/>
            <person name="Salamov A."/>
            <person name="Andreopoulos B."/>
            <person name="Cheng J.F."/>
            <person name="Woyke T."/>
            <person name="Pelin A."/>
            <person name="Henrissat B."/>
            <person name="Reynolds N.K."/>
            <person name="Benny G.L."/>
            <person name="Smith M.E."/>
            <person name="James T.Y."/>
            <person name="Grigoriev I.V."/>
        </authorList>
    </citation>
    <scope>NUCLEOTIDE SEQUENCE [LARGE SCALE GENOMIC DNA]</scope>
    <source>
        <strain evidence="13">Baker2002</strain>
    </source>
</reference>
<evidence type="ECO:0000256" key="7">
    <source>
        <dbReference type="SAM" id="MobiDB-lite"/>
    </source>
</evidence>
<evidence type="ECO:0000256" key="3">
    <source>
        <dbReference type="ARBA" id="ARBA00022692"/>
    </source>
</evidence>
<protein>
    <submittedName>
        <fullName evidence="12">Uncharacterized protein</fullName>
    </submittedName>
</protein>
<evidence type="ECO:0000256" key="5">
    <source>
        <dbReference type="ARBA" id="ARBA00022989"/>
    </source>
</evidence>
<evidence type="ECO:0000256" key="2">
    <source>
        <dbReference type="ARBA" id="ARBA00007883"/>
    </source>
</evidence>
<keyword evidence="3 8" id="KW-0812">Transmembrane</keyword>
<dbReference type="Pfam" id="PF06814">
    <property type="entry name" value="GOST_TM"/>
    <property type="match status" value="1"/>
</dbReference>
<dbReference type="EMBL" id="ML004898">
    <property type="protein sequence ID" value="RKP28434.1"/>
    <property type="molecule type" value="Genomic_DNA"/>
</dbReference>
<feature type="transmembrane region" description="Helical" evidence="8">
    <location>
        <begin position="305"/>
        <end position="324"/>
    </location>
</feature>
<evidence type="ECO:0000256" key="6">
    <source>
        <dbReference type="ARBA" id="ARBA00023136"/>
    </source>
</evidence>
<dbReference type="InterPro" id="IPR009637">
    <property type="entry name" value="GPR107/GPR108-like"/>
</dbReference>
<evidence type="ECO:0000259" key="11">
    <source>
        <dbReference type="Pfam" id="PF21902"/>
    </source>
</evidence>
<evidence type="ECO:0000256" key="1">
    <source>
        <dbReference type="ARBA" id="ARBA00004141"/>
    </source>
</evidence>
<feature type="signal peptide" evidence="9">
    <location>
        <begin position="1"/>
        <end position="21"/>
    </location>
</feature>
<evidence type="ECO:0000313" key="13">
    <source>
        <dbReference type="Proteomes" id="UP000268321"/>
    </source>
</evidence>
<dbReference type="AlphaFoldDB" id="A0A4P9Z6Y8"/>
<proteinExistence type="inferred from homology"/>
<feature type="transmembrane region" description="Helical" evidence="8">
    <location>
        <begin position="387"/>
        <end position="416"/>
    </location>
</feature>
<feature type="transmembrane region" description="Helical" evidence="8">
    <location>
        <begin position="226"/>
        <end position="246"/>
    </location>
</feature>
<evidence type="ECO:0000259" key="10">
    <source>
        <dbReference type="Pfam" id="PF06814"/>
    </source>
</evidence>
<feature type="region of interest" description="Disordered" evidence="7">
    <location>
        <begin position="499"/>
        <end position="558"/>
    </location>
</feature>
<evidence type="ECO:0000313" key="12">
    <source>
        <dbReference type="EMBL" id="RKP28434.1"/>
    </source>
</evidence>
<dbReference type="GO" id="GO:0016020">
    <property type="term" value="C:membrane"/>
    <property type="evidence" value="ECO:0007669"/>
    <property type="project" value="UniProtKB-SubCell"/>
</dbReference>
<evidence type="ECO:0000256" key="9">
    <source>
        <dbReference type="SAM" id="SignalP"/>
    </source>
</evidence>
<dbReference type="Proteomes" id="UP000268321">
    <property type="component" value="Unassembled WGS sequence"/>
</dbReference>
<dbReference type="InterPro" id="IPR053937">
    <property type="entry name" value="GOST_TM"/>
</dbReference>
<feature type="compositionally biased region" description="Basic and acidic residues" evidence="7">
    <location>
        <begin position="530"/>
        <end position="540"/>
    </location>
</feature>
<feature type="compositionally biased region" description="Basic and acidic residues" evidence="7">
    <location>
        <begin position="499"/>
        <end position="513"/>
    </location>
</feature>